<dbReference type="PANTHER" id="PTHR30121">
    <property type="entry name" value="UNCHARACTERIZED PROTEIN YJGR-RELATED"/>
    <property type="match status" value="1"/>
</dbReference>
<dbReference type="Proteomes" id="UP000095256">
    <property type="component" value="Unassembled WGS sequence"/>
</dbReference>
<sequence length="882" mass="102361">MKNQEAIGLKFEIPEKKEKKTKISFTLNPTTLPDKEENRPNKIQKRNRQKAVEELTVKLSKQEKKQNKKMKKNLKKILDIHPISAWGESKEESFVKYSGGFFEVVKMRGHNLFGMKQNEFKQIMSSYGALSSLYEPPFKILSIHSPVNTISQQNYYKNMYQKTTDPVQRSVLETKYAELSFIGKYRQMEEYFVFIYGYDEEKLRENISDFYKCCGLLVMEKLTREEKIQLLFRMNNPTLKLAPNPPRGFKVKSKKILEDHINVEMMVRIQPQGNLKFRETAVQTGAGWSTCLHTYRLQSDPDYLWLHPFTKIKDKLLTIDVATQEDENLHNDIAASLRELDDKRHNHKDATVKEIANDDYYALLKLSKNIRKKRDILKFIIVRLYLYADTLDALEKRVIETKKKLEREEFGVANLTIEQREEWLSLFLDYYSQEMLPNRRTGLDVSSTVFGASYPANQVYKMDARGQYIGISNTGGQMMLDFFELDSSRTFYNILLTGLMGYGKTTLMKKIMRDLAGRNGMIRGFDKSGEFTKLILALGGSILRLDGQDGRLNIFEVFALAINDRTLEVDQKACMTFHQSKLATWYSILKPEAPTAELDIFDNLVDDLYVLFKFKDSSGDVSQVTGLSPDKYPILTDLISLIEEEMKEAKNFYGEHLFNIHTTLTKLIKTTNDMFNGPTTVPDLSNQQILFFNIDGLSSFDQRYVNAQLFNAFNLFQSTMFINGRVETKKYHANEITFEEIRRSMFFMAEAHNLLNQSNPRMVSYFNTFAREARKRYAGLCLDTQSIRSLVSRNKDEDGDLDDIYDFMQYRFFFRPGDKELRNLSEENGGDLTENQAQTVGRFKPHQTLLKINSEEAYEMTVYASSEELELFDGGGRKQEAS</sequence>
<dbReference type="InterPro" id="IPR051162">
    <property type="entry name" value="T4SS_component"/>
</dbReference>
<keyword evidence="3" id="KW-1185">Reference proteome</keyword>
<dbReference type="PANTHER" id="PTHR30121:SF12">
    <property type="entry name" value="TYPE IV SECRETION SYSTEM PROTEIN CAGE"/>
    <property type="match status" value="1"/>
</dbReference>
<dbReference type="AlphaFoldDB" id="A0A1E5L0D5"/>
<feature type="region of interest" description="Disordered" evidence="1">
    <location>
        <begin position="28"/>
        <end position="51"/>
    </location>
</feature>
<comment type="caution">
    <text evidence="2">The sequence shown here is derived from an EMBL/GenBank/DDBJ whole genome shotgun (WGS) entry which is preliminary data.</text>
</comment>
<dbReference type="SUPFAM" id="SSF52540">
    <property type="entry name" value="P-loop containing nucleoside triphosphate hydrolases"/>
    <property type="match status" value="1"/>
</dbReference>
<protein>
    <submittedName>
        <fullName evidence="2">Uncharacterized protein</fullName>
    </submittedName>
</protein>
<dbReference type="Gene3D" id="3.40.50.300">
    <property type="entry name" value="P-loop containing nucleotide triphosphate hydrolases"/>
    <property type="match status" value="2"/>
</dbReference>
<reference evidence="2 3" key="1">
    <citation type="submission" date="2016-09" db="EMBL/GenBank/DDBJ databases">
        <authorList>
            <person name="Capua I."/>
            <person name="De Benedictis P."/>
            <person name="Joannis T."/>
            <person name="Lombin L.H."/>
            <person name="Cattoli G."/>
        </authorList>
    </citation>
    <scope>NUCLEOTIDE SEQUENCE [LARGE SCALE GENOMIC DNA]</scope>
    <source>
        <strain evidence="2 3">LMG 25899</strain>
    </source>
</reference>
<evidence type="ECO:0000313" key="2">
    <source>
        <dbReference type="EMBL" id="OEH83545.1"/>
    </source>
</evidence>
<dbReference type="STRING" id="762845.BCR26_08675"/>
<name>A0A1E5L0D5_9ENTE</name>
<evidence type="ECO:0000256" key="1">
    <source>
        <dbReference type="SAM" id="MobiDB-lite"/>
    </source>
</evidence>
<organism evidence="2 3">
    <name type="scientific">Enterococcus rivorum</name>
    <dbReference type="NCBI Taxonomy" id="762845"/>
    <lineage>
        <taxon>Bacteria</taxon>
        <taxon>Bacillati</taxon>
        <taxon>Bacillota</taxon>
        <taxon>Bacilli</taxon>
        <taxon>Lactobacillales</taxon>
        <taxon>Enterococcaceae</taxon>
        <taxon>Enterococcus</taxon>
    </lineage>
</organism>
<proteinExistence type="predicted"/>
<gene>
    <name evidence="2" type="ORF">BCR26_08675</name>
</gene>
<evidence type="ECO:0000313" key="3">
    <source>
        <dbReference type="Proteomes" id="UP000095256"/>
    </source>
</evidence>
<accession>A0A1E5L0D5</accession>
<dbReference type="EMBL" id="MIEK01000005">
    <property type="protein sequence ID" value="OEH83545.1"/>
    <property type="molecule type" value="Genomic_DNA"/>
</dbReference>
<dbReference type="InterPro" id="IPR027417">
    <property type="entry name" value="P-loop_NTPase"/>
</dbReference>